<evidence type="ECO:0008006" key="4">
    <source>
        <dbReference type="Google" id="ProtNLM"/>
    </source>
</evidence>
<protein>
    <recommendedName>
        <fullName evidence="4">Sulfotransferase family protein</fullName>
    </recommendedName>
</protein>
<feature type="region of interest" description="Disordered" evidence="1">
    <location>
        <begin position="210"/>
        <end position="252"/>
    </location>
</feature>
<dbReference type="AlphaFoldDB" id="A0AAW9S0V0"/>
<dbReference type="SUPFAM" id="SSF52540">
    <property type="entry name" value="P-loop containing nucleoside triphosphate hydrolases"/>
    <property type="match status" value="1"/>
</dbReference>
<dbReference type="Proteomes" id="UP001378188">
    <property type="component" value="Unassembled WGS sequence"/>
</dbReference>
<dbReference type="RefSeq" id="WP_340332500.1">
    <property type="nucleotide sequence ID" value="NZ_JAZHOF010000014.1"/>
</dbReference>
<keyword evidence="3" id="KW-1185">Reference proteome</keyword>
<comment type="caution">
    <text evidence="2">The sequence shown here is derived from an EMBL/GenBank/DDBJ whole genome shotgun (WGS) entry which is preliminary data.</text>
</comment>
<accession>A0AAW9S0V0</accession>
<gene>
    <name evidence="2" type="ORF">V3328_25235</name>
</gene>
<name>A0AAW9S0V0_9HYPH</name>
<evidence type="ECO:0000313" key="2">
    <source>
        <dbReference type="EMBL" id="MEJ8574804.1"/>
    </source>
</evidence>
<dbReference type="Gene3D" id="3.40.50.300">
    <property type="entry name" value="P-loop containing nucleotide triphosphate hydrolases"/>
    <property type="match status" value="1"/>
</dbReference>
<evidence type="ECO:0000256" key="1">
    <source>
        <dbReference type="SAM" id="MobiDB-lite"/>
    </source>
</evidence>
<organism evidence="2 3">
    <name type="scientific">Microbaculum marinum</name>
    <dbReference type="NCBI Taxonomy" id="1764581"/>
    <lineage>
        <taxon>Bacteria</taxon>
        <taxon>Pseudomonadati</taxon>
        <taxon>Pseudomonadota</taxon>
        <taxon>Alphaproteobacteria</taxon>
        <taxon>Hyphomicrobiales</taxon>
        <taxon>Tepidamorphaceae</taxon>
        <taxon>Microbaculum</taxon>
    </lineage>
</organism>
<feature type="compositionally biased region" description="Basic residues" evidence="1">
    <location>
        <begin position="232"/>
        <end position="243"/>
    </location>
</feature>
<proteinExistence type="predicted"/>
<sequence>MLISERFNFVYLANPKTGTTSIEAAFGKYADYRSASGPRAKHITVRMFKRKFRFFESLEKVVCVRDPISTLHSWYRYRQREIKGRPQNMIPEISFEEFLHHWSQKDPPSFADVSSGIEFVLTRDGKLPDISYFRYEGTPTLHAYLATKVGEVVPEKMLNQSSVPETSTLPDPAELNIPKLDRIYEIYRKIPFRNDGRTLGEMTGGAEVAEEVEKAMGASKRKAGGKAGGKGPKAKRRKQRRAARQASESAGA</sequence>
<evidence type="ECO:0000313" key="3">
    <source>
        <dbReference type="Proteomes" id="UP001378188"/>
    </source>
</evidence>
<dbReference type="InterPro" id="IPR027417">
    <property type="entry name" value="P-loop_NTPase"/>
</dbReference>
<reference evidence="2 3" key="1">
    <citation type="submission" date="2024-02" db="EMBL/GenBank/DDBJ databases">
        <title>Genome analysis and characterization of Microbaculum marinisediminis sp. nov., isolated from marine sediment.</title>
        <authorList>
            <person name="Du Z.-J."/>
            <person name="Ye Y.-Q."/>
            <person name="Zhang Z.-R."/>
            <person name="Yuan S.-M."/>
            <person name="Zhang X.-Y."/>
        </authorList>
    </citation>
    <scope>NUCLEOTIDE SEQUENCE [LARGE SCALE GENOMIC DNA]</scope>
    <source>
        <strain evidence="2 3">SDUM1044001</strain>
    </source>
</reference>
<dbReference type="EMBL" id="JAZHOF010000014">
    <property type="protein sequence ID" value="MEJ8574804.1"/>
    <property type="molecule type" value="Genomic_DNA"/>
</dbReference>